<dbReference type="GeneID" id="28991698"/>
<name>A0A167NXY5_PHYB8</name>
<evidence type="ECO:0000313" key="1">
    <source>
        <dbReference type="EMBL" id="OAD76854.1"/>
    </source>
</evidence>
<dbReference type="InParanoid" id="A0A167NXY5"/>
<accession>A0A167NXY5</accession>
<reference evidence="2" key="1">
    <citation type="submission" date="2015-06" db="EMBL/GenBank/DDBJ databases">
        <title>Expansion of signal transduction pathways in fungi by whole-genome duplication.</title>
        <authorList>
            <consortium name="DOE Joint Genome Institute"/>
            <person name="Corrochano L.M."/>
            <person name="Kuo A."/>
            <person name="Marcet-Houben M."/>
            <person name="Polaino S."/>
            <person name="Salamov A."/>
            <person name="Villalobos J.M."/>
            <person name="Alvarez M.I."/>
            <person name="Avalos J."/>
            <person name="Benito E.P."/>
            <person name="Benoit I."/>
            <person name="Burger G."/>
            <person name="Camino L.P."/>
            <person name="Canovas D."/>
            <person name="Cerda-Olmedo E."/>
            <person name="Cheng J.-F."/>
            <person name="Dominguez A."/>
            <person name="Elias M."/>
            <person name="Eslava A.P."/>
            <person name="Glaser F."/>
            <person name="Grimwood J."/>
            <person name="Gutierrez G."/>
            <person name="Heitman J."/>
            <person name="Henrissat B."/>
            <person name="Iturriaga E.A."/>
            <person name="Lang B.F."/>
            <person name="Lavin J.L."/>
            <person name="Lee S."/>
            <person name="Li W."/>
            <person name="Lindquist E."/>
            <person name="Lopez-Garcia S."/>
            <person name="Luque E.M."/>
            <person name="Marcos A.T."/>
            <person name="Martin J."/>
            <person name="McCluskey K."/>
            <person name="Medina H.R."/>
            <person name="Miralles-Duran A."/>
            <person name="Miyazaki A."/>
            <person name="Munoz-Torres E."/>
            <person name="Oguiza J.A."/>
            <person name="Ohm R."/>
            <person name="Olmedo M."/>
            <person name="Orejas M."/>
            <person name="Ortiz-Castellanos L."/>
            <person name="Pisabarro A.G."/>
            <person name="Rodriguez-Romero J."/>
            <person name="Ruiz-Herrera J."/>
            <person name="Ruiz-Vazquez R."/>
            <person name="Sanz C."/>
            <person name="Schackwitz W."/>
            <person name="Schmutz J."/>
            <person name="Shahriari M."/>
            <person name="Shelest E."/>
            <person name="Silva-Franco F."/>
            <person name="Soanes D."/>
            <person name="Syed K."/>
            <person name="Tagua V.G."/>
            <person name="Talbot N.J."/>
            <person name="Thon M."/>
            <person name="De vries R.P."/>
            <person name="Wiebenga A."/>
            <person name="Yadav J.S."/>
            <person name="Braun E.L."/>
            <person name="Baker S."/>
            <person name="Garre V."/>
            <person name="Horwitz B."/>
            <person name="Torres-Martinez S."/>
            <person name="Idnurm A."/>
            <person name="Herrera-Estrella A."/>
            <person name="Gabaldon T."/>
            <person name="Grigoriev I.V."/>
        </authorList>
    </citation>
    <scope>NUCLEOTIDE SEQUENCE [LARGE SCALE GENOMIC DNA]</scope>
    <source>
        <strain evidence="2">NRRL 1555(-)</strain>
    </source>
</reference>
<dbReference type="VEuPathDB" id="FungiDB:PHYBLDRAFT_142359"/>
<organism evidence="1 2">
    <name type="scientific">Phycomyces blakesleeanus (strain ATCC 8743b / DSM 1359 / FGSC 10004 / NBRC 33097 / NRRL 1555)</name>
    <dbReference type="NCBI Taxonomy" id="763407"/>
    <lineage>
        <taxon>Eukaryota</taxon>
        <taxon>Fungi</taxon>
        <taxon>Fungi incertae sedis</taxon>
        <taxon>Mucoromycota</taxon>
        <taxon>Mucoromycotina</taxon>
        <taxon>Mucoromycetes</taxon>
        <taxon>Mucorales</taxon>
        <taxon>Phycomycetaceae</taxon>
        <taxon>Phycomyces</taxon>
    </lineage>
</organism>
<dbReference type="Proteomes" id="UP000077315">
    <property type="component" value="Unassembled WGS sequence"/>
</dbReference>
<dbReference type="AlphaFoldDB" id="A0A167NXY5"/>
<dbReference type="RefSeq" id="XP_018294894.1">
    <property type="nucleotide sequence ID" value="XM_018430792.1"/>
</dbReference>
<gene>
    <name evidence="1" type="ORF">PHYBLDRAFT_142359</name>
</gene>
<protein>
    <submittedName>
        <fullName evidence="1">Uncharacterized protein</fullName>
    </submittedName>
</protein>
<keyword evidence="2" id="KW-1185">Reference proteome</keyword>
<evidence type="ECO:0000313" key="2">
    <source>
        <dbReference type="Proteomes" id="UP000077315"/>
    </source>
</evidence>
<proteinExistence type="predicted"/>
<dbReference type="EMBL" id="KV440975">
    <property type="protein sequence ID" value="OAD76854.1"/>
    <property type="molecule type" value="Genomic_DNA"/>
</dbReference>
<sequence length="77" mass="8911">MPSKLGIYCKSQSSLERPSKEAICEIEYKEIVFDYKDVQGLSEEVTSAVYFNQLIRWCESADKLVYGTYQNNSRTTK</sequence>